<dbReference type="InterPro" id="IPR018961">
    <property type="entry name" value="DnaJ_homolog_subfam-C_membr-28"/>
</dbReference>
<reference evidence="3 4" key="2">
    <citation type="submission" date="2020-08" db="EMBL/GenBank/DDBJ databases">
        <title>The Agave Microbiome: Exploring the role of microbial communities in plant adaptations to desert environments.</title>
        <authorList>
            <person name="Partida-Martinez L.P."/>
        </authorList>
    </citation>
    <scope>NUCLEOTIDE SEQUENCE [LARGE SCALE GENOMIC DNA]</scope>
    <source>
        <strain evidence="3 4">AT2.17</strain>
    </source>
</reference>
<sequence length="189" mass="21544">MPDRDDGFEVADAESVRREALRDERTGRSAAAARIQQQASWVDLQVRQAMERGEFDDLPGQGKPISDLGVEHDPDWWVKKLVERENIALLPPAIALRKEDAELDDRLDAITAESEVRRELADFNRRVVENRRQLQGGPPVVTPTRDVEVEVAAWVARRTARIEAQRQARAAAAPTDAPRRSWWRRRPGR</sequence>
<gene>
    <name evidence="3" type="ORF">F4692_001739</name>
</gene>
<feature type="region of interest" description="Disordered" evidence="1">
    <location>
        <begin position="165"/>
        <end position="189"/>
    </location>
</feature>
<dbReference type="Proteomes" id="UP000549911">
    <property type="component" value="Unassembled WGS sequence"/>
</dbReference>
<comment type="caution">
    <text evidence="3">The sequence shown here is derived from an EMBL/GenBank/DDBJ whole genome shotgun (WGS) entry which is preliminary data.</text>
</comment>
<dbReference type="AlphaFoldDB" id="A0A7Y9H275"/>
<reference evidence="3 4" key="1">
    <citation type="submission" date="2020-07" db="EMBL/GenBank/DDBJ databases">
        <authorList>
            <person name="Partida-Martinez L."/>
            <person name="Huntemann M."/>
            <person name="Clum A."/>
            <person name="Wang J."/>
            <person name="Palaniappan K."/>
            <person name="Ritter S."/>
            <person name="Chen I.-M."/>
            <person name="Stamatis D."/>
            <person name="Reddy T."/>
            <person name="O'Malley R."/>
            <person name="Daum C."/>
            <person name="Shapiro N."/>
            <person name="Ivanova N."/>
            <person name="Kyrpides N."/>
            <person name="Woyke T."/>
        </authorList>
    </citation>
    <scope>NUCLEOTIDE SEQUENCE [LARGE SCALE GENOMIC DNA]</scope>
    <source>
        <strain evidence="3 4">AT2.17</strain>
    </source>
</reference>
<accession>A0A7Y9H275</accession>
<name>A0A7Y9H275_9ACTN</name>
<proteinExistence type="predicted"/>
<evidence type="ECO:0000259" key="2">
    <source>
        <dbReference type="Pfam" id="PF09350"/>
    </source>
</evidence>
<feature type="compositionally biased region" description="Low complexity" evidence="1">
    <location>
        <begin position="167"/>
        <end position="176"/>
    </location>
</feature>
<evidence type="ECO:0000313" key="4">
    <source>
        <dbReference type="Proteomes" id="UP000549911"/>
    </source>
</evidence>
<evidence type="ECO:0000256" key="1">
    <source>
        <dbReference type="SAM" id="MobiDB-lite"/>
    </source>
</evidence>
<evidence type="ECO:0000313" key="3">
    <source>
        <dbReference type="EMBL" id="NYE36606.1"/>
    </source>
</evidence>
<protein>
    <recommendedName>
        <fullName evidence="2">DnaJ homologue subfamily C member 28 conserved domain-containing protein</fullName>
    </recommendedName>
</protein>
<dbReference type="EMBL" id="JACCBW010000002">
    <property type="protein sequence ID" value="NYE36606.1"/>
    <property type="molecule type" value="Genomic_DNA"/>
</dbReference>
<dbReference type="RefSeq" id="WP_179619266.1">
    <property type="nucleotide sequence ID" value="NZ_JACCBW010000002.1"/>
</dbReference>
<keyword evidence="4" id="KW-1185">Reference proteome</keyword>
<dbReference type="Pfam" id="PF09350">
    <property type="entry name" value="DJC28_CD"/>
    <property type="match status" value="1"/>
</dbReference>
<feature type="domain" description="DnaJ homologue subfamily C member 28 conserved" evidence="2">
    <location>
        <begin position="41"/>
        <end position="108"/>
    </location>
</feature>
<organism evidence="3 4">
    <name type="scientific">Nocardioides cavernae</name>
    <dbReference type="NCBI Taxonomy" id="1921566"/>
    <lineage>
        <taxon>Bacteria</taxon>
        <taxon>Bacillati</taxon>
        <taxon>Actinomycetota</taxon>
        <taxon>Actinomycetes</taxon>
        <taxon>Propionibacteriales</taxon>
        <taxon>Nocardioidaceae</taxon>
        <taxon>Nocardioides</taxon>
    </lineage>
</organism>